<protein>
    <submittedName>
        <fullName evidence="2">12261_t:CDS:1</fullName>
    </submittedName>
</protein>
<evidence type="ECO:0000313" key="2">
    <source>
        <dbReference type="EMBL" id="CAG8813142.1"/>
    </source>
</evidence>
<proteinExistence type="predicted"/>
<keyword evidence="3" id="KW-1185">Reference proteome</keyword>
<accession>A0A9N9K700</accession>
<feature type="region of interest" description="Disordered" evidence="1">
    <location>
        <begin position="412"/>
        <end position="434"/>
    </location>
</feature>
<evidence type="ECO:0000256" key="1">
    <source>
        <dbReference type="SAM" id="MobiDB-lite"/>
    </source>
</evidence>
<dbReference type="InterPro" id="IPR027417">
    <property type="entry name" value="P-loop_NTPase"/>
</dbReference>
<dbReference type="EMBL" id="CAJVQA010040547">
    <property type="protein sequence ID" value="CAG8813142.1"/>
    <property type="molecule type" value="Genomic_DNA"/>
</dbReference>
<comment type="caution">
    <text evidence="2">The sequence shown here is derived from an EMBL/GenBank/DDBJ whole genome shotgun (WGS) entry which is preliminary data.</text>
</comment>
<organism evidence="2 3">
    <name type="scientific">Cetraspora pellucida</name>
    <dbReference type="NCBI Taxonomy" id="1433469"/>
    <lineage>
        <taxon>Eukaryota</taxon>
        <taxon>Fungi</taxon>
        <taxon>Fungi incertae sedis</taxon>
        <taxon>Mucoromycota</taxon>
        <taxon>Glomeromycotina</taxon>
        <taxon>Glomeromycetes</taxon>
        <taxon>Diversisporales</taxon>
        <taxon>Gigasporaceae</taxon>
        <taxon>Cetraspora</taxon>
    </lineage>
</organism>
<gene>
    <name evidence="2" type="ORF">CPELLU_LOCUS18879</name>
</gene>
<dbReference type="AlphaFoldDB" id="A0A9N9K700"/>
<sequence>MDNDNDWLDFFNKENIPEKNQDNWQFSGLTIEECKIAINNGWDNENNNLILNYYIKHRNFKKINVLKIKKSELNKSLDILDKINEKNRNTFKSLPEDFEIDNINNLDDEFLPRGAKKEDLLKAIRNRRNTFQYKINEPNNEYNNDGLDPNEYKKILKSLDETPEWKFEKWKKKVTPEFLNKFLDNFLQRKGDENLVEKNLDGWLKGEDPLPNQDKLKGYSLIEKPEKKIKVAEIKNSKFTGNINEITISGAEVIEKEAELDKSLAGTYLLPYVFNLIEFDIEALKNNEDDNYNSNSFAKIKDTTVKLKKGGELKLKIVDVDGPGILPILTGGGKTTKVVRCLLTCIFPGKHIILITPNEELAADAENHHNTWLQYSNGIPYKCVIHGKQGELPYIVKNGELASWNKLIGYDNDDKGKPNKKKPKYEKKSSADPGKSTLSILQLHHLVRYIACEK</sequence>
<evidence type="ECO:0000313" key="3">
    <source>
        <dbReference type="Proteomes" id="UP000789759"/>
    </source>
</evidence>
<feature type="non-terminal residue" evidence="2">
    <location>
        <position position="454"/>
    </location>
</feature>
<dbReference type="Proteomes" id="UP000789759">
    <property type="component" value="Unassembled WGS sequence"/>
</dbReference>
<name>A0A9N9K700_9GLOM</name>
<dbReference type="SUPFAM" id="SSF52540">
    <property type="entry name" value="P-loop containing nucleoside triphosphate hydrolases"/>
    <property type="match status" value="1"/>
</dbReference>
<reference evidence="2" key="1">
    <citation type="submission" date="2021-06" db="EMBL/GenBank/DDBJ databases">
        <authorList>
            <person name="Kallberg Y."/>
            <person name="Tangrot J."/>
            <person name="Rosling A."/>
        </authorList>
    </citation>
    <scope>NUCLEOTIDE SEQUENCE</scope>
    <source>
        <strain evidence="2">FL966</strain>
    </source>
</reference>